<accession>A0A3A4AVL1</accession>
<dbReference type="InterPro" id="IPR005135">
    <property type="entry name" value="Endo/exonuclease/phosphatase"/>
</dbReference>
<dbReference type="GO" id="GO:0004527">
    <property type="term" value="F:exonuclease activity"/>
    <property type="evidence" value="ECO:0007669"/>
    <property type="project" value="UniProtKB-KW"/>
</dbReference>
<name>A0A3A4AVL1_9ACTN</name>
<dbReference type="InterPro" id="IPR036691">
    <property type="entry name" value="Endo/exonu/phosph_ase_sf"/>
</dbReference>
<keyword evidence="1" id="KW-1133">Transmembrane helix</keyword>
<feature type="transmembrane region" description="Helical" evidence="1">
    <location>
        <begin position="60"/>
        <end position="80"/>
    </location>
</feature>
<comment type="caution">
    <text evidence="3">The sequence shown here is derived from an EMBL/GenBank/DDBJ whole genome shotgun (WGS) entry which is preliminary data.</text>
</comment>
<keyword evidence="3" id="KW-0540">Nuclease</keyword>
<proteinExistence type="predicted"/>
<feature type="domain" description="Endonuclease/exonuclease/phosphatase" evidence="2">
    <location>
        <begin position="93"/>
        <end position="313"/>
    </location>
</feature>
<dbReference type="Gene3D" id="3.60.10.10">
    <property type="entry name" value="Endonuclease/exonuclease/phosphatase"/>
    <property type="match status" value="1"/>
</dbReference>
<gene>
    <name evidence="3" type="ORF">D5H75_12170</name>
</gene>
<dbReference type="Proteomes" id="UP000265768">
    <property type="component" value="Unassembled WGS sequence"/>
</dbReference>
<sequence length="326" mass="33728">MSRGLLAWALVGPVAAFAVLRAGGLERGNPLVVLVSFTPYAAVLAPAGVLVAVWARSRAAVIAGVVAALALAACVVPRMFGTEARPGVPVRVMTANLLFGRADPAALVDLVRRSRPDFLSLQELPPDAVARLDAAGLGGLLPYRVYHAGEGPDGSAIYARHPLRELKGLFTPVGHNMPAARAEVPGAGPVDIIAVHPAPPLPGARWADGLRSLPPATRAAPPAAMAGRGSAAPGGAVPRILAGDFNASLDHALLRSLLATGYRDAARDAGQGLTPTWPANRRLPPLFTIDHILADRHFTTASAEVHTIPGTDHRPVTATLHLTPPP</sequence>
<evidence type="ECO:0000259" key="2">
    <source>
        <dbReference type="Pfam" id="PF03372"/>
    </source>
</evidence>
<dbReference type="AlphaFoldDB" id="A0A3A4AVL1"/>
<dbReference type="SUPFAM" id="SSF56219">
    <property type="entry name" value="DNase I-like"/>
    <property type="match status" value="1"/>
</dbReference>
<organism evidence="3 4">
    <name type="scientific">Bailinhaonella thermotolerans</name>
    <dbReference type="NCBI Taxonomy" id="1070861"/>
    <lineage>
        <taxon>Bacteria</taxon>
        <taxon>Bacillati</taxon>
        <taxon>Actinomycetota</taxon>
        <taxon>Actinomycetes</taxon>
        <taxon>Streptosporangiales</taxon>
        <taxon>Streptosporangiaceae</taxon>
        <taxon>Bailinhaonella</taxon>
    </lineage>
</organism>
<keyword evidence="4" id="KW-1185">Reference proteome</keyword>
<protein>
    <submittedName>
        <fullName evidence="3">Endonuclease/exonuclease/phosphatase family protein</fullName>
    </submittedName>
</protein>
<evidence type="ECO:0000313" key="4">
    <source>
        <dbReference type="Proteomes" id="UP000265768"/>
    </source>
</evidence>
<dbReference type="Pfam" id="PF03372">
    <property type="entry name" value="Exo_endo_phos"/>
    <property type="match status" value="1"/>
</dbReference>
<keyword evidence="1" id="KW-0812">Transmembrane</keyword>
<reference evidence="3 4" key="1">
    <citation type="submission" date="2018-09" db="EMBL/GenBank/DDBJ databases">
        <title>YIM 75507 draft genome.</title>
        <authorList>
            <person name="Tang S."/>
            <person name="Feng Y."/>
        </authorList>
    </citation>
    <scope>NUCLEOTIDE SEQUENCE [LARGE SCALE GENOMIC DNA]</scope>
    <source>
        <strain evidence="3 4">YIM 75507</strain>
    </source>
</reference>
<keyword evidence="3" id="KW-0255">Endonuclease</keyword>
<dbReference type="OrthoDB" id="2340043at2"/>
<dbReference type="EMBL" id="QZEY01000003">
    <property type="protein sequence ID" value="RJL33655.1"/>
    <property type="molecule type" value="Genomic_DNA"/>
</dbReference>
<keyword evidence="3" id="KW-0378">Hydrolase</keyword>
<keyword evidence="1" id="KW-0472">Membrane</keyword>
<dbReference type="GO" id="GO:0004519">
    <property type="term" value="F:endonuclease activity"/>
    <property type="evidence" value="ECO:0007669"/>
    <property type="project" value="UniProtKB-KW"/>
</dbReference>
<feature type="transmembrane region" description="Helical" evidence="1">
    <location>
        <begin position="32"/>
        <end position="53"/>
    </location>
</feature>
<evidence type="ECO:0000256" key="1">
    <source>
        <dbReference type="SAM" id="Phobius"/>
    </source>
</evidence>
<keyword evidence="3" id="KW-0269">Exonuclease</keyword>
<evidence type="ECO:0000313" key="3">
    <source>
        <dbReference type="EMBL" id="RJL33655.1"/>
    </source>
</evidence>